<feature type="repeat" description="ANK" evidence="1">
    <location>
        <begin position="487"/>
        <end position="519"/>
    </location>
</feature>
<dbReference type="GO" id="GO:0030133">
    <property type="term" value="C:transport vesicle"/>
    <property type="evidence" value="ECO:0007669"/>
    <property type="project" value="TreeGrafter"/>
</dbReference>
<dbReference type="GO" id="GO:0005886">
    <property type="term" value="C:plasma membrane"/>
    <property type="evidence" value="ECO:0007669"/>
    <property type="project" value="TreeGrafter"/>
</dbReference>
<dbReference type="GO" id="GO:0048812">
    <property type="term" value="P:neuron projection morphogenesis"/>
    <property type="evidence" value="ECO:0007669"/>
    <property type="project" value="TreeGrafter"/>
</dbReference>
<dbReference type="SUPFAM" id="SSF48403">
    <property type="entry name" value="Ankyrin repeat"/>
    <property type="match status" value="2"/>
</dbReference>
<feature type="domain" description="VPS9" evidence="2">
    <location>
        <begin position="243"/>
        <end position="382"/>
    </location>
</feature>
<dbReference type="RefSeq" id="XP_019770232.1">
    <property type="nucleotide sequence ID" value="XM_019914673.2"/>
</dbReference>
<dbReference type="SUPFAM" id="SSF109993">
    <property type="entry name" value="VPS9 domain"/>
    <property type="match status" value="1"/>
</dbReference>
<dbReference type="PANTHER" id="PTHR24170:SF2">
    <property type="entry name" value="ANKYRIN REPEAT DOMAIN-CONTAINING PROTEIN 27"/>
    <property type="match status" value="1"/>
</dbReference>
<dbReference type="PANTHER" id="PTHR24170">
    <property type="entry name" value="ANKYRIN REPEAT DOMAIN-CONTAINING PROTEIN 27"/>
    <property type="match status" value="1"/>
</dbReference>
<dbReference type="PRINTS" id="PR01415">
    <property type="entry name" value="ANKYRIN"/>
</dbReference>
<keyword evidence="4" id="KW-1185">Reference proteome</keyword>
<dbReference type="KEGG" id="dpa:109544476"/>
<sequence length="884" mass="101440">MWSQYDEDLSQNQFFKEIKQNHQDIIKRATEDHWIICVPRAGTLTSADISVNVVLDHILIPGADQSYTYTTLSKKEVLLVNHHLTLDQNTIFHRDIEILFEETHYLKQKSKYLVWCVNVPLFTHHNQNRCPNNNVVLVTIQDCIDFLYSETFGHNLLEGIHSLCVDFWKTHQSAFYTESLQSQKDYLGNLYSQSLQLCFKNDIIRDKCDKNLLHLDNFKLSIETYMQYCLGRKLMYSINTLQHLSDCCVNKIVRNSSDISLKDLGIPSHFLNYVFDAKSELSRLNNVVTGLDKLYCLSRVFNIFSNKLVKTDERLYLTSDDFLQILVYLVLNSNISNWMANLTYLKEFQFALSTNHDQQNFLVSSLEAALAFIKSNQFLDISKSVGRSNNNQLTVFDKIYHRFKDKRDVKDIESFLEKEIAAVELCHPLCSCIKCEQTDKKPTEKNIYKMFNKSNQNFLIVACRENNPEFLEYILSLGFDINFQDDCGRSALHYAAEKGFQEVLLLLISAEINVNLLDNDRNTALHLACDRGHDSCVKALLYSSRLVEINLQNLSGETPMFLATRWGYLDIIKILLESGASVCLKNNSNVSVYKLSPNYYITQHFTEFGSFQSKKIQKELLHIKPEDSLADLDNVSDSNANQLILTEQGLFFGNEAKTSLEMKKLELLMKVIESNDVPLTCYYLGYSGNAKDANSNEQVKCHPLCSCTKCLKNAGDEFPDGPSNENSNLEIRKFNINMRNKDGYTLLHVAAKFGRTEIVRILLDDGALLNVRTLDTLFTPLHLAVKFQKLQTVKELLQCGGCNVEAQDHRGNTPLYYACKTNNIKIVELLLQNGADCHKKNYEEQTVLQLCEDKNLFRIRKMFRENIGGVLSSDCYDSSHSSLL</sequence>
<dbReference type="GO" id="GO:0043005">
    <property type="term" value="C:neuron projection"/>
    <property type="evidence" value="ECO:0007669"/>
    <property type="project" value="TreeGrafter"/>
</dbReference>
<dbReference type="Gene3D" id="1.20.1050.80">
    <property type="entry name" value="VPS9 domain"/>
    <property type="match status" value="1"/>
</dbReference>
<dbReference type="GO" id="GO:0005085">
    <property type="term" value="F:guanyl-nucleotide exchange factor activity"/>
    <property type="evidence" value="ECO:0007669"/>
    <property type="project" value="TreeGrafter"/>
</dbReference>
<accession>A0AAR5QAI3</accession>
<feature type="repeat" description="ANK" evidence="1">
    <location>
        <begin position="776"/>
        <end position="809"/>
    </location>
</feature>
<dbReference type="SMART" id="SM00167">
    <property type="entry name" value="VPS9"/>
    <property type="match status" value="1"/>
</dbReference>
<organism evidence="3 4">
    <name type="scientific">Dendroctonus ponderosae</name>
    <name type="common">Mountain pine beetle</name>
    <dbReference type="NCBI Taxonomy" id="77166"/>
    <lineage>
        <taxon>Eukaryota</taxon>
        <taxon>Metazoa</taxon>
        <taxon>Ecdysozoa</taxon>
        <taxon>Arthropoda</taxon>
        <taxon>Hexapoda</taxon>
        <taxon>Insecta</taxon>
        <taxon>Pterygota</taxon>
        <taxon>Neoptera</taxon>
        <taxon>Endopterygota</taxon>
        <taxon>Coleoptera</taxon>
        <taxon>Polyphaga</taxon>
        <taxon>Cucujiformia</taxon>
        <taxon>Curculionidae</taxon>
        <taxon>Scolytinae</taxon>
        <taxon>Dendroctonus</taxon>
    </lineage>
</organism>
<proteinExistence type="predicted"/>
<dbReference type="Pfam" id="PF00023">
    <property type="entry name" value="Ank"/>
    <property type="match status" value="2"/>
</dbReference>
<dbReference type="InterPro" id="IPR036770">
    <property type="entry name" value="Ankyrin_rpt-contain_sf"/>
</dbReference>
<dbReference type="GO" id="GO:0097422">
    <property type="term" value="C:tubular endosome"/>
    <property type="evidence" value="ECO:0007669"/>
    <property type="project" value="TreeGrafter"/>
</dbReference>
<dbReference type="InterPro" id="IPR003123">
    <property type="entry name" value="VPS9"/>
</dbReference>
<dbReference type="GeneID" id="109544476"/>
<dbReference type="Pfam" id="PF12796">
    <property type="entry name" value="Ank_2"/>
    <property type="match status" value="2"/>
</dbReference>
<dbReference type="GO" id="GO:0005770">
    <property type="term" value="C:late endosome"/>
    <property type="evidence" value="ECO:0007669"/>
    <property type="project" value="TreeGrafter"/>
</dbReference>
<reference evidence="4" key="1">
    <citation type="journal article" date="2013" name="Genome Biol.">
        <title>Draft genome of the mountain pine beetle, Dendroctonus ponderosae Hopkins, a major forest pest.</title>
        <authorList>
            <person name="Keeling C.I."/>
            <person name="Yuen M.M."/>
            <person name="Liao N.Y."/>
            <person name="Docking T.R."/>
            <person name="Chan S.K."/>
            <person name="Taylor G.A."/>
            <person name="Palmquist D.L."/>
            <person name="Jackman S.D."/>
            <person name="Nguyen A."/>
            <person name="Li M."/>
            <person name="Henderson H."/>
            <person name="Janes J.K."/>
            <person name="Zhao Y."/>
            <person name="Pandoh P."/>
            <person name="Moore R."/>
            <person name="Sperling F.A."/>
            <person name="Huber D.P."/>
            <person name="Birol I."/>
            <person name="Jones S.J."/>
            <person name="Bohlmann J."/>
        </authorList>
    </citation>
    <scope>NUCLEOTIDE SEQUENCE</scope>
</reference>
<dbReference type="GO" id="GO:0045022">
    <property type="term" value="P:early endosome to late endosome transport"/>
    <property type="evidence" value="ECO:0007669"/>
    <property type="project" value="TreeGrafter"/>
</dbReference>
<name>A0AAR5QAI3_DENPD</name>
<dbReference type="InterPro" id="IPR002110">
    <property type="entry name" value="Ankyrin_rpt"/>
</dbReference>
<keyword evidence="1" id="KW-0040">ANK repeat</keyword>
<dbReference type="PROSITE" id="PS50297">
    <property type="entry name" value="ANK_REP_REGION"/>
    <property type="match status" value="4"/>
</dbReference>
<dbReference type="InterPro" id="IPR037191">
    <property type="entry name" value="VPS9_dom_sf"/>
</dbReference>
<dbReference type="GO" id="GO:0000149">
    <property type="term" value="F:SNARE binding"/>
    <property type="evidence" value="ECO:0007669"/>
    <property type="project" value="TreeGrafter"/>
</dbReference>
<dbReference type="Pfam" id="PF02204">
    <property type="entry name" value="VPS9"/>
    <property type="match status" value="1"/>
</dbReference>
<dbReference type="GO" id="GO:0005769">
    <property type="term" value="C:early endosome"/>
    <property type="evidence" value="ECO:0007669"/>
    <property type="project" value="TreeGrafter"/>
</dbReference>
<feature type="repeat" description="ANK" evidence="1">
    <location>
        <begin position="742"/>
        <end position="774"/>
    </location>
</feature>
<feature type="repeat" description="ANK" evidence="1">
    <location>
        <begin position="555"/>
        <end position="587"/>
    </location>
</feature>
<dbReference type="PROSITE" id="PS50088">
    <property type="entry name" value="ANK_REPEAT"/>
    <property type="match status" value="5"/>
</dbReference>
<dbReference type="SMART" id="SM00248">
    <property type="entry name" value="ANK"/>
    <property type="match status" value="7"/>
</dbReference>
<dbReference type="Gene3D" id="1.25.40.20">
    <property type="entry name" value="Ankyrin repeat-containing domain"/>
    <property type="match status" value="2"/>
</dbReference>
<evidence type="ECO:0000313" key="3">
    <source>
        <dbReference type="EnsemblMetazoa" id="XP_019770232.1"/>
    </source>
</evidence>
<dbReference type="InterPro" id="IPR051248">
    <property type="entry name" value="UPF0507/Ank_repeat_27"/>
</dbReference>
<dbReference type="Proteomes" id="UP000019118">
    <property type="component" value="Unassembled WGS sequence"/>
</dbReference>
<evidence type="ECO:0000256" key="1">
    <source>
        <dbReference type="PROSITE-ProRule" id="PRU00023"/>
    </source>
</evidence>
<dbReference type="AlphaFoldDB" id="A0AAR5QAI3"/>
<dbReference type="EnsemblMetazoa" id="XM_019914673.1">
    <property type="protein sequence ID" value="XP_019770232.1"/>
    <property type="gene ID" value="LOC109544476"/>
</dbReference>
<protein>
    <recommendedName>
        <fullName evidence="2">VPS9 domain-containing protein</fullName>
    </recommendedName>
</protein>
<evidence type="ECO:0000259" key="2">
    <source>
        <dbReference type="PROSITE" id="PS51205"/>
    </source>
</evidence>
<reference evidence="3" key="2">
    <citation type="submission" date="2024-08" db="UniProtKB">
        <authorList>
            <consortium name="EnsemblMetazoa"/>
        </authorList>
    </citation>
    <scope>IDENTIFICATION</scope>
</reference>
<dbReference type="PROSITE" id="PS51205">
    <property type="entry name" value="VPS9"/>
    <property type="match status" value="1"/>
</dbReference>
<feature type="repeat" description="ANK" evidence="1">
    <location>
        <begin position="810"/>
        <end position="842"/>
    </location>
</feature>
<evidence type="ECO:0000313" key="4">
    <source>
        <dbReference type="Proteomes" id="UP000019118"/>
    </source>
</evidence>